<protein>
    <recommendedName>
        <fullName evidence="3">Rhodopsin domain-containing protein</fullName>
    </recommendedName>
</protein>
<keyword evidence="2" id="KW-0472">Membrane</keyword>
<feature type="compositionally biased region" description="Low complexity" evidence="1">
    <location>
        <begin position="381"/>
        <end position="396"/>
    </location>
</feature>
<feature type="transmembrane region" description="Helical" evidence="2">
    <location>
        <begin position="131"/>
        <end position="153"/>
    </location>
</feature>
<sequence length="439" mass="48540">MSGTYKPISALSPDNQGAANTIVSIVFIATSVLFSTVRFAVGRKKLLQFDVDDATFGIALCFGITFSIVSNLSVGAGLGQHQNTLSVEKVERYHQLHYTSQLLAIIALACAKLSIVLLFRRIFPATLVPLTLKIFIPIIAFYTSICMLLVGFQCQLPSPWILDPKTCSTHGRVHYATISLNIATDLLLAVWILPAIWALQMKDNIKFLVMALFGSRIVVCAVDIGRIVLLWRALHSEDQTWAQLPWVILDQVVVHLSINHTTLPRIHVFFSNLQTGLLVTQVTARGENSRSKGSKQTDEQERSSGWKWSNKSRGSLSKSKMIKMLRIDRSERRKEGSISESPLRLQPEQGIELSTTIYAERCSTSSASGKNEDREMWNQESTSSGLPSTTLPKSLSRFNGGGQLKTTGSKTDIPDITINVQRTVEMTTEVLDDAGKTLS</sequence>
<evidence type="ECO:0000256" key="1">
    <source>
        <dbReference type="SAM" id="MobiDB-lite"/>
    </source>
</evidence>
<feature type="transmembrane region" description="Helical" evidence="2">
    <location>
        <begin position="53"/>
        <end position="78"/>
    </location>
</feature>
<dbReference type="Pfam" id="PF20684">
    <property type="entry name" value="Fung_rhodopsin"/>
    <property type="match status" value="1"/>
</dbReference>
<dbReference type="PANTHER" id="PTHR38794">
    <property type="entry name" value="INTEGRAL MEMBRANE PROTEIN"/>
    <property type="match status" value="1"/>
</dbReference>
<reference evidence="4 5" key="1">
    <citation type="journal article" date="2018" name="Sci. Rep.">
        <title>Comparative genomics provides insights into the lifestyle and reveals functional heterogeneity of dark septate endophytic fungi.</title>
        <authorList>
            <person name="Knapp D.G."/>
            <person name="Nemeth J.B."/>
            <person name="Barry K."/>
            <person name="Hainaut M."/>
            <person name="Henrissat B."/>
            <person name="Johnson J."/>
            <person name="Kuo A."/>
            <person name="Lim J.H.P."/>
            <person name="Lipzen A."/>
            <person name="Nolan M."/>
            <person name="Ohm R.A."/>
            <person name="Tamas L."/>
            <person name="Grigoriev I.V."/>
            <person name="Spatafora J.W."/>
            <person name="Nagy L.G."/>
            <person name="Kovacs G.M."/>
        </authorList>
    </citation>
    <scope>NUCLEOTIDE SEQUENCE [LARGE SCALE GENOMIC DNA]</scope>
    <source>
        <strain evidence="4 5">DSE2036</strain>
    </source>
</reference>
<feature type="transmembrane region" description="Helical" evidence="2">
    <location>
        <begin position="173"/>
        <end position="195"/>
    </location>
</feature>
<name>A0A2V1DPT6_9PLEO</name>
<feature type="transmembrane region" description="Helical" evidence="2">
    <location>
        <begin position="20"/>
        <end position="41"/>
    </location>
</feature>
<keyword evidence="2" id="KW-1133">Transmembrane helix</keyword>
<keyword evidence="2" id="KW-0812">Transmembrane</keyword>
<dbReference type="OrthoDB" id="3918601at2759"/>
<accession>A0A2V1DPT6</accession>
<evidence type="ECO:0000259" key="3">
    <source>
        <dbReference type="Pfam" id="PF20684"/>
    </source>
</evidence>
<dbReference type="EMBL" id="KZ805381">
    <property type="protein sequence ID" value="PVH99995.1"/>
    <property type="molecule type" value="Genomic_DNA"/>
</dbReference>
<feature type="compositionally biased region" description="Polar residues" evidence="1">
    <location>
        <begin position="306"/>
        <end position="315"/>
    </location>
</feature>
<dbReference type="AlphaFoldDB" id="A0A2V1DPT6"/>
<dbReference type="InterPro" id="IPR049326">
    <property type="entry name" value="Rhodopsin_dom_fungi"/>
</dbReference>
<feature type="compositionally biased region" description="Basic and acidic residues" evidence="1">
    <location>
        <begin position="288"/>
        <end position="304"/>
    </location>
</feature>
<feature type="region of interest" description="Disordered" evidence="1">
    <location>
        <begin position="363"/>
        <end position="411"/>
    </location>
</feature>
<feature type="transmembrane region" description="Helical" evidence="2">
    <location>
        <begin position="207"/>
        <end position="231"/>
    </location>
</feature>
<dbReference type="Proteomes" id="UP000244855">
    <property type="component" value="Unassembled WGS sequence"/>
</dbReference>
<feature type="region of interest" description="Disordered" evidence="1">
    <location>
        <begin position="327"/>
        <end position="346"/>
    </location>
</feature>
<organism evidence="4 5">
    <name type="scientific">Periconia macrospinosa</name>
    <dbReference type="NCBI Taxonomy" id="97972"/>
    <lineage>
        <taxon>Eukaryota</taxon>
        <taxon>Fungi</taxon>
        <taxon>Dikarya</taxon>
        <taxon>Ascomycota</taxon>
        <taxon>Pezizomycotina</taxon>
        <taxon>Dothideomycetes</taxon>
        <taxon>Pleosporomycetidae</taxon>
        <taxon>Pleosporales</taxon>
        <taxon>Massarineae</taxon>
        <taxon>Periconiaceae</taxon>
        <taxon>Periconia</taxon>
    </lineage>
</organism>
<feature type="region of interest" description="Disordered" evidence="1">
    <location>
        <begin position="288"/>
        <end position="315"/>
    </location>
</feature>
<feature type="domain" description="Rhodopsin" evidence="3">
    <location>
        <begin position="38"/>
        <end position="270"/>
    </location>
</feature>
<dbReference type="STRING" id="97972.A0A2V1DPT6"/>
<keyword evidence="5" id="KW-1185">Reference proteome</keyword>
<evidence type="ECO:0000313" key="4">
    <source>
        <dbReference type="EMBL" id="PVH99995.1"/>
    </source>
</evidence>
<gene>
    <name evidence="4" type="ORF">DM02DRAFT_655868</name>
</gene>
<evidence type="ECO:0000313" key="5">
    <source>
        <dbReference type="Proteomes" id="UP000244855"/>
    </source>
</evidence>
<proteinExistence type="predicted"/>
<dbReference type="PANTHER" id="PTHR38794:SF3">
    <property type="entry name" value="INTEGRAL MEMBRANE PROTEIN"/>
    <property type="match status" value="1"/>
</dbReference>
<evidence type="ECO:0000256" key="2">
    <source>
        <dbReference type="SAM" id="Phobius"/>
    </source>
</evidence>
<feature type="transmembrane region" description="Helical" evidence="2">
    <location>
        <begin position="98"/>
        <end position="119"/>
    </location>
</feature>
<feature type="compositionally biased region" description="Basic and acidic residues" evidence="1">
    <location>
        <begin position="327"/>
        <end position="337"/>
    </location>
</feature>